<dbReference type="EMBL" id="VWOX01000004">
    <property type="protein sequence ID" value="KAA5544481.1"/>
    <property type="molecule type" value="Genomic_DNA"/>
</dbReference>
<feature type="compositionally biased region" description="Low complexity" evidence="1">
    <location>
        <begin position="215"/>
        <end position="225"/>
    </location>
</feature>
<evidence type="ECO:0000256" key="2">
    <source>
        <dbReference type="SAM" id="Phobius"/>
    </source>
</evidence>
<evidence type="ECO:0000313" key="3">
    <source>
        <dbReference type="EMBL" id="KAA5544481.1"/>
    </source>
</evidence>
<dbReference type="Proteomes" id="UP000324479">
    <property type="component" value="Unassembled WGS sequence"/>
</dbReference>
<evidence type="ECO:0000313" key="4">
    <source>
        <dbReference type="Proteomes" id="UP000324479"/>
    </source>
</evidence>
<sequence>MFDPLHKWLGIPSAEQPPTDYRLLGLAKYEDDADVIDSAADRVLTFLHDFTGGEHGELAEQLSNQVSAARLRLLNPARKAAYDAELRAFEDSQQAPQAVDSTSIDAVLQIPPRPPRESDAAAVENEQGAQDSSHPPGRAATAPAPPIRTGNRQAKSKRPRWRLFWLITGMPGMIALVYLVFALSTGRLEFDQQKLQRLGLATDETPEESTEPAEEPSSPTQPSTANVPAASQDSETTPPSLPRQPDSDSRRRPLSPGSDDRDDSIANSDPPQSVGETDDTSATPWTPSSLPFTPRSRISDVDKPPVPPADTIEQKMSIVRELYEDAYRNASDSEQRIEVADKMRRAAEKMNDDPEGKFALCRVARDIYVGEDDFVDAIETIELMDRSFAGIDEISLSREVLSSVGKTSSRAGEFAAQCKRLAAICIPQARFDDALAIMDLIRENGIRLRAFQYESFKMLKFHLEYAKELFDQYQSAALKLEQDPTDPEAELAAGKYLALIEGRWEDALPRLAKGSDPLYREAAALEIGFDSNEATALEVADAWYEVIRSTRSVFGAAPLAKHAVWYYQDVMLKNSGLEKEKAAQRITTLNRRIAEGTAHLPSSSENGAESRYSAGTRLLDSQTFDSPDPDDFATINNDTVRIGMGRQSSGHGETAAGFELDNVGTITVRGTASQPAMAASPFVAVGFMIDYFGANGYRSRVFLDIGNTRPQAFSNHPPWGSAAMPSRQFRLPPDSTYTLDLRRWAPPDWNGRCWFSVYMRDAGPQRTLMASVSWDPPASVDRGE</sequence>
<feature type="region of interest" description="Disordered" evidence="1">
    <location>
        <begin position="109"/>
        <end position="155"/>
    </location>
</feature>
<keyword evidence="2" id="KW-0472">Membrane</keyword>
<feature type="compositionally biased region" description="Acidic residues" evidence="1">
    <location>
        <begin position="204"/>
        <end position="214"/>
    </location>
</feature>
<reference evidence="3 4" key="1">
    <citation type="submission" date="2019-08" db="EMBL/GenBank/DDBJ databases">
        <authorList>
            <person name="Dhanesh K."/>
            <person name="Kumar G."/>
            <person name="Sasikala C."/>
            <person name="Venkata Ramana C."/>
        </authorList>
    </citation>
    <scope>NUCLEOTIDE SEQUENCE [LARGE SCALE GENOMIC DNA]</scope>
    <source>
        <strain evidence="3 4">JC645</strain>
    </source>
</reference>
<proteinExistence type="predicted"/>
<evidence type="ECO:0000256" key="1">
    <source>
        <dbReference type="SAM" id="MobiDB-lite"/>
    </source>
</evidence>
<gene>
    <name evidence="3" type="ORF">FYK55_09125</name>
</gene>
<protein>
    <submittedName>
        <fullName evidence="3">Uncharacterized protein</fullName>
    </submittedName>
</protein>
<name>A0A5M6DAC0_9BACT</name>
<feature type="compositionally biased region" description="Polar residues" evidence="1">
    <location>
        <begin position="265"/>
        <end position="291"/>
    </location>
</feature>
<dbReference type="RefSeq" id="WP_150076091.1">
    <property type="nucleotide sequence ID" value="NZ_VWOX01000004.1"/>
</dbReference>
<comment type="caution">
    <text evidence="3">The sequence shown here is derived from an EMBL/GenBank/DDBJ whole genome shotgun (WGS) entry which is preliminary data.</text>
</comment>
<feature type="region of interest" description="Disordered" evidence="1">
    <location>
        <begin position="201"/>
        <end position="310"/>
    </location>
</feature>
<keyword evidence="4" id="KW-1185">Reference proteome</keyword>
<accession>A0A5M6DAC0</accession>
<organism evidence="3 4">
    <name type="scientific">Roseiconus nitratireducens</name>
    <dbReference type="NCBI Taxonomy" id="2605748"/>
    <lineage>
        <taxon>Bacteria</taxon>
        <taxon>Pseudomonadati</taxon>
        <taxon>Planctomycetota</taxon>
        <taxon>Planctomycetia</taxon>
        <taxon>Pirellulales</taxon>
        <taxon>Pirellulaceae</taxon>
        <taxon>Roseiconus</taxon>
    </lineage>
</organism>
<keyword evidence="2" id="KW-1133">Transmembrane helix</keyword>
<keyword evidence="2" id="KW-0812">Transmembrane</keyword>
<feature type="compositionally biased region" description="Low complexity" evidence="1">
    <location>
        <begin position="135"/>
        <end position="150"/>
    </location>
</feature>
<feature type="transmembrane region" description="Helical" evidence="2">
    <location>
        <begin position="163"/>
        <end position="183"/>
    </location>
</feature>
<dbReference type="AlphaFoldDB" id="A0A5M6DAC0"/>